<dbReference type="InterPro" id="IPR036271">
    <property type="entry name" value="Tet_transcr_reg_TetR-rel_C_sf"/>
</dbReference>
<dbReference type="EMBL" id="FOXF01000001">
    <property type="protein sequence ID" value="SFO97059.1"/>
    <property type="molecule type" value="Genomic_DNA"/>
</dbReference>
<dbReference type="RefSeq" id="WP_093139823.1">
    <property type="nucleotide sequence ID" value="NZ_FOXF01000001.1"/>
</dbReference>
<protein>
    <submittedName>
        <fullName evidence="1">TetR/AcrR family transcriptional regulator, mexCD-oprJ operon repressor</fullName>
    </submittedName>
</protein>
<evidence type="ECO:0000313" key="1">
    <source>
        <dbReference type="EMBL" id="SFO97059.1"/>
    </source>
</evidence>
<dbReference type="Proteomes" id="UP000243745">
    <property type="component" value="Unassembled WGS sequence"/>
</dbReference>
<dbReference type="OrthoDB" id="8654052at2"/>
<evidence type="ECO:0000313" key="2">
    <source>
        <dbReference type="Proteomes" id="UP000243745"/>
    </source>
</evidence>
<accession>A0A662ZDV3</accession>
<reference evidence="1 2" key="1">
    <citation type="submission" date="2016-10" db="EMBL/GenBank/DDBJ databases">
        <authorList>
            <person name="Varghese N."/>
            <person name="Submissions S."/>
        </authorList>
    </citation>
    <scope>NUCLEOTIDE SEQUENCE [LARGE SCALE GENOMIC DNA]</scope>
    <source>
        <strain evidence="1 2">DSM 1361</strain>
    </source>
</reference>
<dbReference type="InterPro" id="IPR009057">
    <property type="entry name" value="Homeodomain-like_sf"/>
</dbReference>
<organism evidence="1 2">
    <name type="scientific">Ruminobacter amylophilus</name>
    <dbReference type="NCBI Taxonomy" id="867"/>
    <lineage>
        <taxon>Bacteria</taxon>
        <taxon>Pseudomonadati</taxon>
        <taxon>Pseudomonadota</taxon>
        <taxon>Gammaproteobacteria</taxon>
        <taxon>Aeromonadales</taxon>
        <taxon>Succinivibrionaceae</taxon>
        <taxon>Ruminobacter</taxon>
    </lineage>
</organism>
<dbReference type="AlphaFoldDB" id="A0A662ZDV3"/>
<gene>
    <name evidence="1" type="ORF">SAMN02910344_00044</name>
</gene>
<keyword evidence="2" id="KW-1185">Reference proteome</keyword>
<proteinExistence type="predicted"/>
<dbReference type="SUPFAM" id="SSF46689">
    <property type="entry name" value="Homeodomain-like"/>
    <property type="match status" value="1"/>
</dbReference>
<dbReference type="SUPFAM" id="SSF48498">
    <property type="entry name" value="Tetracyclin repressor-like, C-terminal domain"/>
    <property type="match status" value="1"/>
</dbReference>
<dbReference type="Gene3D" id="1.10.357.10">
    <property type="entry name" value="Tetracycline Repressor, domain 2"/>
    <property type="match status" value="1"/>
</dbReference>
<sequence>MAFDREELLEKLARAMLPNPGITMNELASSTGISKASLHRIYSTREHLQKIILEKIMWVFDEVRKITGRNSDDFGQQLQELIKFHCDNSTYVLFLGRDDFFEMFGDDRFDSYYDELEQFFREGQKRGYITLDLDAGTVADVFISMVTGILESSLWGHISTRNMEKIILRALLGGIKNNS</sequence>
<name>A0A662ZDV3_9GAMM</name>